<proteinExistence type="predicted"/>
<reference evidence="1 2" key="1">
    <citation type="submission" date="2019-03" db="EMBL/GenBank/DDBJ databases">
        <title>Genomic Encyclopedia of Type Strains, Phase IV (KMG-IV): sequencing the most valuable type-strain genomes for metagenomic binning, comparative biology and taxonomic classification.</title>
        <authorList>
            <person name="Goeker M."/>
        </authorList>
    </citation>
    <scope>NUCLEOTIDE SEQUENCE [LARGE SCALE GENOMIC DNA]</scope>
    <source>
        <strain evidence="1 2">DSM 21667</strain>
    </source>
</reference>
<sequence>MILIPWFRRHRVHASWRRSALAAVAVLLVSGMTACGPENPYRHEVLMRGHILESTHEGLILCVGEKDGARVGQVFAAISHRRLSDRGPQAGSRYQRQPTGTVRITALRDDHYAVAEVVDGKPGLHDTVELVRP</sequence>
<evidence type="ECO:0000313" key="1">
    <source>
        <dbReference type="EMBL" id="TDR38393.1"/>
    </source>
</evidence>
<comment type="caution">
    <text evidence="1">The sequence shown here is derived from an EMBL/GenBank/DDBJ whole genome shotgun (WGS) entry which is preliminary data.</text>
</comment>
<dbReference type="RefSeq" id="WP_133821491.1">
    <property type="nucleotide sequence ID" value="NZ_SNZH01000021.1"/>
</dbReference>
<keyword evidence="2" id="KW-1185">Reference proteome</keyword>
<dbReference type="Proteomes" id="UP000295293">
    <property type="component" value="Unassembled WGS sequence"/>
</dbReference>
<accession>A0A4R6YM14</accession>
<evidence type="ECO:0000313" key="2">
    <source>
        <dbReference type="Proteomes" id="UP000295293"/>
    </source>
</evidence>
<organism evidence="1 2">
    <name type="scientific">Tahibacter aquaticus</name>
    <dbReference type="NCBI Taxonomy" id="520092"/>
    <lineage>
        <taxon>Bacteria</taxon>
        <taxon>Pseudomonadati</taxon>
        <taxon>Pseudomonadota</taxon>
        <taxon>Gammaproteobacteria</taxon>
        <taxon>Lysobacterales</taxon>
        <taxon>Rhodanobacteraceae</taxon>
        <taxon>Tahibacter</taxon>
    </lineage>
</organism>
<dbReference type="OrthoDB" id="7188564at2"/>
<name>A0A4R6YM14_9GAMM</name>
<dbReference type="EMBL" id="SNZH01000021">
    <property type="protein sequence ID" value="TDR38393.1"/>
    <property type="molecule type" value="Genomic_DNA"/>
</dbReference>
<protein>
    <submittedName>
        <fullName evidence="1">Uncharacterized protein</fullName>
    </submittedName>
</protein>
<dbReference type="AlphaFoldDB" id="A0A4R6YM14"/>
<gene>
    <name evidence="1" type="ORF">DFR29_12165</name>
</gene>